<organism evidence="2 3">
    <name type="scientific">Synaphobranchus kaupii</name>
    <name type="common">Kaup's arrowtooth eel</name>
    <dbReference type="NCBI Taxonomy" id="118154"/>
    <lineage>
        <taxon>Eukaryota</taxon>
        <taxon>Metazoa</taxon>
        <taxon>Chordata</taxon>
        <taxon>Craniata</taxon>
        <taxon>Vertebrata</taxon>
        <taxon>Euteleostomi</taxon>
        <taxon>Actinopterygii</taxon>
        <taxon>Neopterygii</taxon>
        <taxon>Teleostei</taxon>
        <taxon>Anguilliformes</taxon>
        <taxon>Synaphobranchidae</taxon>
        <taxon>Synaphobranchus</taxon>
    </lineage>
</organism>
<dbReference type="EMBL" id="JAINUF010000009">
    <property type="protein sequence ID" value="KAJ8349621.1"/>
    <property type="molecule type" value="Genomic_DNA"/>
</dbReference>
<dbReference type="Proteomes" id="UP001152622">
    <property type="component" value="Chromosome 9"/>
</dbReference>
<feature type="compositionally biased region" description="Polar residues" evidence="1">
    <location>
        <begin position="240"/>
        <end position="252"/>
    </location>
</feature>
<feature type="compositionally biased region" description="Basic residues" evidence="1">
    <location>
        <begin position="52"/>
        <end position="68"/>
    </location>
</feature>
<protein>
    <submittedName>
        <fullName evidence="2">Uncharacterized protein</fullName>
    </submittedName>
</protein>
<feature type="compositionally biased region" description="Basic and acidic residues" evidence="1">
    <location>
        <begin position="202"/>
        <end position="214"/>
    </location>
</feature>
<reference evidence="2" key="1">
    <citation type="journal article" date="2023" name="Science">
        <title>Genome structures resolve the early diversification of teleost fishes.</title>
        <authorList>
            <person name="Parey E."/>
            <person name="Louis A."/>
            <person name="Montfort J."/>
            <person name="Bouchez O."/>
            <person name="Roques C."/>
            <person name="Iampietro C."/>
            <person name="Lluch J."/>
            <person name="Castinel A."/>
            <person name="Donnadieu C."/>
            <person name="Desvignes T."/>
            <person name="Floi Bucao C."/>
            <person name="Jouanno E."/>
            <person name="Wen M."/>
            <person name="Mejri S."/>
            <person name="Dirks R."/>
            <person name="Jansen H."/>
            <person name="Henkel C."/>
            <person name="Chen W.J."/>
            <person name="Zahm M."/>
            <person name="Cabau C."/>
            <person name="Klopp C."/>
            <person name="Thompson A.W."/>
            <person name="Robinson-Rechavi M."/>
            <person name="Braasch I."/>
            <person name="Lecointre G."/>
            <person name="Bobe J."/>
            <person name="Postlethwait J.H."/>
            <person name="Berthelot C."/>
            <person name="Roest Crollius H."/>
            <person name="Guiguen Y."/>
        </authorList>
    </citation>
    <scope>NUCLEOTIDE SEQUENCE</scope>
    <source>
        <strain evidence="2">WJC10195</strain>
    </source>
</reference>
<feature type="compositionally biased region" description="Basic and acidic residues" evidence="1">
    <location>
        <begin position="8"/>
        <end position="18"/>
    </location>
</feature>
<evidence type="ECO:0000313" key="3">
    <source>
        <dbReference type="Proteomes" id="UP001152622"/>
    </source>
</evidence>
<feature type="compositionally biased region" description="Basic and acidic residues" evidence="1">
    <location>
        <begin position="165"/>
        <end position="183"/>
    </location>
</feature>
<evidence type="ECO:0000313" key="2">
    <source>
        <dbReference type="EMBL" id="KAJ8349621.1"/>
    </source>
</evidence>
<keyword evidence="3" id="KW-1185">Reference proteome</keyword>
<dbReference type="AlphaFoldDB" id="A0A9Q1F299"/>
<feature type="region of interest" description="Disordered" evidence="1">
    <location>
        <begin position="165"/>
        <end position="252"/>
    </location>
</feature>
<accession>A0A9Q1F299</accession>
<name>A0A9Q1F299_SYNKA</name>
<gene>
    <name evidence="2" type="ORF">SKAU_G00247510</name>
</gene>
<sequence length="252" mass="28195">MAAGRRGRGQERQRERRGPFNRSPPGRASLFGGLAPDLSPLSDALATVTAKRAGRPQRAKRPRAANHTRLRDERTSAIQSAADLSRRKQCRHRHIPSCGRKQQGFQAYLWSKLSPAAELAARRYAARRLTWYTAVAILALSQLYPRIPSWASVAPGTVFRRRSAENNRDRLSHRAHAESHEQNSEGNPGNGAAARWSVAEMDSERPRAPSDRPPPHRRVTASPYARRHGFINGEPRSLAKEQSFQIAHLSSR</sequence>
<feature type="region of interest" description="Disordered" evidence="1">
    <location>
        <begin position="49"/>
        <end position="76"/>
    </location>
</feature>
<feature type="compositionally biased region" description="Basic residues" evidence="1">
    <location>
        <begin position="215"/>
        <end position="229"/>
    </location>
</feature>
<proteinExistence type="predicted"/>
<feature type="region of interest" description="Disordered" evidence="1">
    <location>
        <begin position="1"/>
        <end position="37"/>
    </location>
</feature>
<comment type="caution">
    <text evidence="2">The sequence shown here is derived from an EMBL/GenBank/DDBJ whole genome shotgun (WGS) entry which is preliminary data.</text>
</comment>
<evidence type="ECO:0000256" key="1">
    <source>
        <dbReference type="SAM" id="MobiDB-lite"/>
    </source>
</evidence>